<keyword evidence="3" id="KW-1185">Reference proteome</keyword>
<name>Q2W6C3_PARM1</name>
<accession>Q2W6C3</accession>
<dbReference type="Proteomes" id="UP000007058">
    <property type="component" value="Chromosome"/>
</dbReference>
<reference evidence="2 3" key="1">
    <citation type="journal article" date="2005" name="DNA Res.">
        <title>Complete genome sequence of the facultative anaerobic magnetotactic bacterium Magnetospirillum sp. strain AMB-1.</title>
        <authorList>
            <person name="Matsunaga T."/>
            <person name="Okamura Y."/>
            <person name="Fukuda Y."/>
            <person name="Wahyudi A.T."/>
            <person name="Murase Y."/>
            <person name="Takeyama H."/>
        </authorList>
    </citation>
    <scope>NUCLEOTIDE SEQUENCE [LARGE SCALE GENOMIC DNA]</scope>
    <source>
        <strain evidence="3">ATCC 700264 / AMB-1</strain>
    </source>
</reference>
<dbReference type="Gene3D" id="2.60.40.3230">
    <property type="match status" value="1"/>
</dbReference>
<feature type="chain" id="PRO_5004217964" description="Lipoprotein" evidence="1">
    <location>
        <begin position="22"/>
        <end position="158"/>
    </location>
</feature>
<evidence type="ECO:0000313" key="2">
    <source>
        <dbReference type="EMBL" id="BAE50602.1"/>
    </source>
</evidence>
<evidence type="ECO:0008006" key="4">
    <source>
        <dbReference type="Google" id="ProtNLM"/>
    </source>
</evidence>
<sequence>MTSMKRLFVPAFGLLLLGGCASLDPAPHCDMSRVASQRDLVPGPAMVEDEKSPLKEMPMNSVSITDPNIIRKLYVRSIAARRTETGTVEVVAQVVNCTDFPLNAEARTQFYAHDGAASEPVSAWRRLHLGARTSNTYRELSLGDKSVDGYMIEMREGQ</sequence>
<dbReference type="STRING" id="342108.amb1798"/>
<proteinExistence type="predicted"/>
<organism evidence="2 3">
    <name type="scientific">Paramagnetospirillum magneticum (strain ATCC 700264 / AMB-1)</name>
    <name type="common">Magnetospirillum magneticum</name>
    <dbReference type="NCBI Taxonomy" id="342108"/>
    <lineage>
        <taxon>Bacteria</taxon>
        <taxon>Pseudomonadati</taxon>
        <taxon>Pseudomonadota</taxon>
        <taxon>Alphaproteobacteria</taxon>
        <taxon>Rhodospirillales</taxon>
        <taxon>Magnetospirillaceae</taxon>
        <taxon>Paramagnetospirillum</taxon>
    </lineage>
</organism>
<gene>
    <name evidence="2" type="ordered locus">amb1798</name>
</gene>
<dbReference type="PROSITE" id="PS51257">
    <property type="entry name" value="PROKAR_LIPOPROTEIN"/>
    <property type="match status" value="1"/>
</dbReference>
<protein>
    <recommendedName>
        <fullName evidence="4">Lipoprotein</fullName>
    </recommendedName>
</protein>
<keyword evidence="1" id="KW-0732">Signal</keyword>
<dbReference type="HOGENOM" id="CLU_1667271_0_0_5"/>
<dbReference type="EMBL" id="AP007255">
    <property type="protein sequence ID" value="BAE50602.1"/>
    <property type="molecule type" value="Genomic_DNA"/>
</dbReference>
<evidence type="ECO:0000313" key="3">
    <source>
        <dbReference type="Proteomes" id="UP000007058"/>
    </source>
</evidence>
<dbReference type="AlphaFoldDB" id="Q2W6C3"/>
<feature type="signal peptide" evidence="1">
    <location>
        <begin position="1"/>
        <end position="21"/>
    </location>
</feature>
<dbReference type="KEGG" id="mag:amb1798"/>
<dbReference type="InterPro" id="IPR038483">
    <property type="entry name" value="YcfL-like_sf"/>
</dbReference>
<evidence type="ECO:0000256" key="1">
    <source>
        <dbReference type="SAM" id="SignalP"/>
    </source>
</evidence>